<keyword evidence="4" id="KW-1185">Reference proteome</keyword>
<evidence type="ECO:0000259" key="2">
    <source>
        <dbReference type="PROSITE" id="PS50030"/>
    </source>
</evidence>
<evidence type="ECO:0000256" key="1">
    <source>
        <dbReference type="SAM" id="MobiDB-lite"/>
    </source>
</evidence>
<dbReference type="EMBL" id="JADGMS010000012">
    <property type="protein sequence ID" value="KAF9671185.1"/>
    <property type="molecule type" value="Genomic_DNA"/>
</dbReference>
<feature type="compositionally biased region" description="Low complexity" evidence="1">
    <location>
        <begin position="21"/>
        <end position="30"/>
    </location>
</feature>
<feature type="domain" description="UBA" evidence="2">
    <location>
        <begin position="178"/>
        <end position="220"/>
    </location>
</feature>
<gene>
    <name evidence="3" type="ORF">SADUNF_Sadunf12G0021200</name>
</gene>
<dbReference type="InterPro" id="IPR038870">
    <property type="entry name" value="UBAP1"/>
</dbReference>
<name>A0A835JQF2_9ROSI</name>
<evidence type="ECO:0000313" key="3">
    <source>
        <dbReference type="EMBL" id="KAF9671185.1"/>
    </source>
</evidence>
<dbReference type="OrthoDB" id="2018023at2759"/>
<comment type="caution">
    <text evidence="3">The sequence shown here is derived from an EMBL/GenBank/DDBJ whole genome shotgun (WGS) entry which is preliminary data.</text>
</comment>
<dbReference type="Proteomes" id="UP000657918">
    <property type="component" value="Unassembled WGS sequence"/>
</dbReference>
<accession>A0A835JQF2</accession>
<dbReference type="Gene3D" id="1.20.120.1920">
    <property type="entry name" value="UBAP1 SOUBA domain"/>
    <property type="match status" value="1"/>
</dbReference>
<dbReference type="AlphaFoldDB" id="A0A835JQF2"/>
<dbReference type="GO" id="GO:0043130">
    <property type="term" value="F:ubiquitin binding"/>
    <property type="evidence" value="ECO:0007669"/>
    <property type="project" value="InterPro"/>
</dbReference>
<sequence length="222" mass="24756">MEYDFRNRTSSPHDTQSSMYRSSTPPTRAAAPPPSHPMYGPSLYPRVSQPSHIVIPPVPRHHSFSQPSPSSPSWIRVMIKPEYRITPPPQLTPQRGEIPRSSFQFDFELERQITAEAEKGSVNWSRLPDLENLPSKPLESTPSTGQIADPVVRKYIASGLSRDVVPLAVANYGDNPTKVQEFVTGYTLLREMGFSSNGVAEALLRYENDTDKALAHLLNSSQ</sequence>
<evidence type="ECO:0000313" key="4">
    <source>
        <dbReference type="Proteomes" id="UP000657918"/>
    </source>
</evidence>
<dbReference type="InterPro" id="IPR009060">
    <property type="entry name" value="UBA-like_sf"/>
</dbReference>
<dbReference type="PANTHER" id="PTHR15960:SF5">
    <property type="entry name" value="LD44032P"/>
    <property type="match status" value="1"/>
</dbReference>
<feature type="compositionally biased region" description="Polar residues" evidence="1">
    <location>
        <begin position="8"/>
        <end position="20"/>
    </location>
</feature>
<dbReference type="InterPro" id="IPR042575">
    <property type="entry name" value="UBAP1_C"/>
</dbReference>
<dbReference type="PANTHER" id="PTHR15960">
    <property type="entry name" value="LD44032P"/>
    <property type="match status" value="1"/>
</dbReference>
<reference evidence="3 4" key="1">
    <citation type="submission" date="2020-10" db="EMBL/GenBank/DDBJ databases">
        <title>Plant Genome Project.</title>
        <authorList>
            <person name="Zhang R.-G."/>
        </authorList>
    </citation>
    <scope>NUCLEOTIDE SEQUENCE [LARGE SCALE GENOMIC DNA]</scope>
    <source>
        <strain evidence="3">FAFU-HL-1</strain>
        <tissue evidence="3">Leaf</tissue>
    </source>
</reference>
<dbReference type="FunFam" id="1.20.120.1920:FF:000003">
    <property type="entry name" value="Ubiquitin-associated/translation elongation factor EF1B protein"/>
    <property type="match status" value="1"/>
</dbReference>
<dbReference type="GO" id="GO:0000813">
    <property type="term" value="C:ESCRT I complex"/>
    <property type="evidence" value="ECO:0007669"/>
    <property type="project" value="InterPro"/>
</dbReference>
<dbReference type="PROSITE" id="PS50030">
    <property type="entry name" value="UBA"/>
    <property type="match status" value="1"/>
</dbReference>
<dbReference type="GO" id="GO:0043162">
    <property type="term" value="P:ubiquitin-dependent protein catabolic process via the multivesicular body sorting pathway"/>
    <property type="evidence" value="ECO:0007669"/>
    <property type="project" value="InterPro"/>
</dbReference>
<organism evidence="3 4">
    <name type="scientific">Salix dunnii</name>
    <dbReference type="NCBI Taxonomy" id="1413687"/>
    <lineage>
        <taxon>Eukaryota</taxon>
        <taxon>Viridiplantae</taxon>
        <taxon>Streptophyta</taxon>
        <taxon>Embryophyta</taxon>
        <taxon>Tracheophyta</taxon>
        <taxon>Spermatophyta</taxon>
        <taxon>Magnoliopsida</taxon>
        <taxon>eudicotyledons</taxon>
        <taxon>Gunneridae</taxon>
        <taxon>Pentapetalae</taxon>
        <taxon>rosids</taxon>
        <taxon>fabids</taxon>
        <taxon>Malpighiales</taxon>
        <taxon>Salicaceae</taxon>
        <taxon>Saliceae</taxon>
        <taxon>Salix</taxon>
    </lineage>
</organism>
<feature type="region of interest" description="Disordered" evidence="1">
    <location>
        <begin position="1"/>
        <end position="40"/>
    </location>
</feature>
<dbReference type="SUPFAM" id="SSF46934">
    <property type="entry name" value="UBA-like"/>
    <property type="match status" value="1"/>
</dbReference>
<feature type="region of interest" description="Disordered" evidence="1">
    <location>
        <begin position="126"/>
        <end position="145"/>
    </location>
</feature>
<dbReference type="InterPro" id="IPR015940">
    <property type="entry name" value="UBA"/>
</dbReference>
<proteinExistence type="predicted"/>
<protein>
    <recommendedName>
        <fullName evidence="2">UBA domain-containing protein</fullName>
    </recommendedName>
</protein>